<accession>A0ABU0PZW1</accession>
<sequence length="281" mass="30971">MDRNRWHDRYDAPDSPLARRLATVRERVRLALDDSPPGPLGVVSLCAGQERDLLDVPPGHPRREDVRARLVELDPHNVDAAREAVRSAGLAQVEVVAADASLLDHYAGMAPADIVLLCGVFGNITDRDIERTVDACTQLCATGGRVIWTRNRKSPDRVPLICRWVEERGFEREWVTDEQQFRSVGVHRFRGRSRPLRPGERVFTFLGYDRLRSATRARDRRPGRPARPTLSDRPVGSVELAGSMRPGVGSVGFVSAVGPVGVVSAASRSPCAPRAGAPLRR</sequence>
<evidence type="ECO:0000313" key="2">
    <source>
        <dbReference type="EMBL" id="MDQ0683929.1"/>
    </source>
</evidence>
<dbReference type="InterPro" id="IPR029063">
    <property type="entry name" value="SAM-dependent_MTases_sf"/>
</dbReference>
<evidence type="ECO:0000256" key="1">
    <source>
        <dbReference type="SAM" id="MobiDB-lite"/>
    </source>
</evidence>
<dbReference type="SUPFAM" id="SSF53335">
    <property type="entry name" value="S-adenosyl-L-methionine-dependent methyltransferases"/>
    <property type="match status" value="1"/>
</dbReference>
<dbReference type="RefSeq" id="WP_307043024.1">
    <property type="nucleotide sequence ID" value="NZ_JAUSYA010000001.1"/>
</dbReference>
<organism evidence="2 3">
    <name type="scientific">Streptomyces achromogenes</name>
    <dbReference type="NCBI Taxonomy" id="67255"/>
    <lineage>
        <taxon>Bacteria</taxon>
        <taxon>Bacillati</taxon>
        <taxon>Actinomycetota</taxon>
        <taxon>Actinomycetes</taxon>
        <taxon>Kitasatosporales</taxon>
        <taxon>Streptomycetaceae</taxon>
        <taxon>Streptomyces</taxon>
    </lineage>
</organism>
<reference evidence="2 3" key="1">
    <citation type="submission" date="2023-07" db="EMBL/GenBank/DDBJ databases">
        <title>Comparative genomics of wheat-associated soil bacteria to identify genetic determinants of phenazine resistance.</title>
        <authorList>
            <person name="Mouncey N."/>
        </authorList>
    </citation>
    <scope>NUCLEOTIDE SEQUENCE [LARGE SCALE GENOMIC DNA]</scope>
    <source>
        <strain evidence="2 3">W4I19-2</strain>
    </source>
</reference>
<evidence type="ECO:0000313" key="3">
    <source>
        <dbReference type="Proteomes" id="UP001243364"/>
    </source>
</evidence>
<dbReference type="CDD" id="cd02440">
    <property type="entry name" value="AdoMet_MTases"/>
    <property type="match status" value="1"/>
</dbReference>
<gene>
    <name evidence="2" type="ORF">QFZ56_002892</name>
</gene>
<feature type="region of interest" description="Disordered" evidence="1">
    <location>
        <begin position="215"/>
        <end position="238"/>
    </location>
</feature>
<proteinExistence type="predicted"/>
<comment type="caution">
    <text evidence="2">The sequence shown here is derived from an EMBL/GenBank/DDBJ whole genome shotgun (WGS) entry which is preliminary data.</text>
</comment>
<dbReference type="EMBL" id="JAUSYA010000001">
    <property type="protein sequence ID" value="MDQ0683929.1"/>
    <property type="molecule type" value="Genomic_DNA"/>
</dbReference>
<dbReference type="Proteomes" id="UP001243364">
    <property type="component" value="Unassembled WGS sequence"/>
</dbReference>
<dbReference type="Gene3D" id="3.40.50.150">
    <property type="entry name" value="Vaccinia Virus protein VP39"/>
    <property type="match status" value="1"/>
</dbReference>
<evidence type="ECO:0008006" key="4">
    <source>
        <dbReference type="Google" id="ProtNLM"/>
    </source>
</evidence>
<name>A0ABU0PZW1_STRAH</name>
<protein>
    <recommendedName>
        <fullName evidence="4">Methyltransferase</fullName>
    </recommendedName>
</protein>
<keyword evidence="3" id="KW-1185">Reference proteome</keyword>